<evidence type="ECO:0000256" key="8">
    <source>
        <dbReference type="ARBA" id="ARBA00031559"/>
    </source>
</evidence>
<dbReference type="CDD" id="cd00501">
    <property type="entry name" value="Peptidase_C15"/>
    <property type="match status" value="1"/>
</dbReference>
<dbReference type="PRINTS" id="PR00706">
    <property type="entry name" value="PYROGLUPTASE"/>
</dbReference>
<proteinExistence type="inferred from homology"/>
<evidence type="ECO:0000313" key="9">
    <source>
        <dbReference type="EMBL" id="KOY79839.1"/>
    </source>
</evidence>
<name>A0A0N0CU82_9LACO</name>
<dbReference type="GO" id="GO:0005829">
    <property type="term" value="C:cytosol"/>
    <property type="evidence" value="ECO:0007669"/>
    <property type="project" value="InterPro"/>
</dbReference>
<organism evidence="9 10">
    <name type="scientific">Apilactobacillus kunkeei</name>
    <dbReference type="NCBI Taxonomy" id="148814"/>
    <lineage>
        <taxon>Bacteria</taxon>
        <taxon>Bacillati</taxon>
        <taxon>Bacillota</taxon>
        <taxon>Bacilli</taxon>
        <taxon>Lactobacillales</taxon>
        <taxon>Lactobacillaceae</taxon>
        <taxon>Apilactobacillus</taxon>
    </lineage>
</organism>
<dbReference type="Proteomes" id="UP000037749">
    <property type="component" value="Unassembled WGS sequence"/>
</dbReference>
<keyword evidence="5" id="KW-0378">Hydrolase</keyword>
<dbReference type="RefSeq" id="WP_053796052.1">
    <property type="nucleotide sequence ID" value="NZ_JXCZ01000001.1"/>
</dbReference>
<comment type="similarity">
    <text evidence="1">Belongs to the peptidase C15 family.</text>
</comment>
<accession>A0A0N0CU82</accession>
<dbReference type="GO" id="GO:0016920">
    <property type="term" value="F:pyroglutamyl-peptidase activity"/>
    <property type="evidence" value="ECO:0007669"/>
    <property type="project" value="InterPro"/>
</dbReference>
<dbReference type="EMBL" id="JXCZ01000001">
    <property type="protein sequence ID" value="KOY79839.1"/>
    <property type="molecule type" value="Genomic_DNA"/>
</dbReference>
<evidence type="ECO:0000256" key="7">
    <source>
        <dbReference type="ARBA" id="ARBA00030836"/>
    </source>
</evidence>
<gene>
    <name evidence="9" type="primary">pcp</name>
    <name evidence="9" type="ORF">RZ72_04300</name>
</gene>
<keyword evidence="4" id="KW-0645">Protease</keyword>
<dbReference type="InterPro" id="IPR000816">
    <property type="entry name" value="Peptidase_C15"/>
</dbReference>
<evidence type="ECO:0000313" key="10">
    <source>
        <dbReference type="Proteomes" id="UP000037749"/>
    </source>
</evidence>
<dbReference type="GO" id="GO:0006508">
    <property type="term" value="P:proteolysis"/>
    <property type="evidence" value="ECO:0007669"/>
    <property type="project" value="UniProtKB-KW"/>
</dbReference>
<protein>
    <recommendedName>
        <fullName evidence="2">Pyrrolidone-carboxylate peptidase</fullName>
    </recommendedName>
    <alternativeName>
        <fullName evidence="7">5-oxoprolyl-peptidase</fullName>
    </alternativeName>
    <alternativeName>
        <fullName evidence="8">Pyroglutamyl-peptidase I</fullName>
    </alternativeName>
</protein>
<evidence type="ECO:0000256" key="1">
    <source>
        <dbReference type="ARBA" id="ARBA00006641"/>
    </source>
</evidence>
<dbReference type="InterPro" id="IPR036440">
    <property type="entry name" value="Peptidase_C15-like_sf"/>
</dbReference>
<keyword evidence="3" id="KW-0963">Cytoplasm</keyword>
<dbReference type="NCBIfam" id="NF009676">
    <property type="entry name" value="PRK13197.1"/>
    <property type="match status" value="1"/>
</dbReference>
<reference evidence="9 10" key="1">
    <citation type="journal article" date="2015" name="Genome Biol. Evol.">
        <title>Functionally Structured Genomes in Lactobacillus kunkeei Colonizing the Honey Crop and Food Products of Honeybees and Stingless Bees.</title>
        <authorList>
            <person name="Tamarit D."/>
            <person name="Ellegaard K.M."/>
            <person name="Wikander J."/>
            <person name="Olofsson T."/>
            <person name="Vasquez A."/>
            <person name="Andersson S.G."/>
        </authorList>
    </citation>
    <scope>NUCLEOTIDE SEQUENCE [LARGE SCALE GENOMIC DNA]</scope>
    <source>
        <strain evidence="9 10">LAla</strain>
    </source>
</reference>
<dbReference type="PANTHER" id="PTHR23402:SF1">
    <property type="entry name" value="PYROGLUTAMYL-PEPTIDASE I"/>
    <property type="match status" value="1"/>
</dbReference>
<dbReference type="Pfam" id="PF01470">
    <property type="entry name" value="Peptidase_C15"/>
    <property type="match status" value="1"/>
</dbReference>
<dbReference type="AlphaFoldDB" id="A0A0N0CU82"/>
<dbReference type="InterPro" id="IPR016125">
    <property type="entry name" value="Peptidase_C15-like"/>
</dbReference>
<keyword evidence="6" id="KW-0788">Thiol protease</keyword>
<dbReference type="Gene3D" id="3.40.630.20">
    <property type="entry name" value="Peptidase C15, pyroglutamyl peptidase I-like"/>
    <property type="match status" value="1"/>
</dbReference>
<evidence type="ECO:0000256" key="3">
    <source>
        <dbReference type="ARBA" id="ARBA00022490"/>
    </source>
</evidence>
<dbReference type="PIRSF" id="PIRSF015592">
    <property type="entry name" value="Prld-crbxl_pptds"/>
    <property type="match status" value="1"/>
</dbReference>
<sequence>MKILVTGFEPFNGSEKNSSMSVLDALPNKLNNSIIRKKLLPTEFKKSAVVLNKTIEQFNPDVVICLGEAAGRKEITPETIAFNEDHTTVPDNSGYKPKHEFIHQQGKEYYYANLQVKELVNALKEAGIPSHLSDNAGRYVCNHIMYECQYLIQDKYPNMKACFIHLPSNYAYKKEMPTLDLDTEISGINIVISTINKLYN</sequence>
<evidence type="ECO:0000256" key="2">
    <source>
        <dbReference type="ARBA" id="ARBA00019191"/>
    </source>
</evidence>
<dbReference type="SUPFAM" id="SSF53182">
    <property type="entry name" value="Pyrrolidone carboxyl peptidase (pyroglutamate aminopeptidase)"/>
    <property type="match status" value="1"/>
</dbReference>
<evidence type="ECO:0000256" key="6">
    <source>
        <dbReference type="ARBA" id="ARBA00022807"/>
    </source>
</evidence>
<dbReference type="PATRIC" id="fig|148814.9.peg.20"/>
<evidence type="ECO:0000256" key="4">
    <source>
        <dbReference type="ARBA" id="ARBA00022670"/>
    </source>
</evidence>
<dbReference type="PANTHER" id="PTHR23402">
    <property type="entry name" value="PROTEASE FAMILY C15 PYROGLUTAMYL-PEPTIDASE I-RELATED"/>
    <property type="match status" value="1"/>
</dbReference>
<comment type="caution">
    <text evidence="9">The sequence shown here is derived from an EMBL/GenBank/DDBJ whole genome shotgun (WGS) entry which is preliminary data.</text>
</comment>
<evidence type="ECO:0000256" key="5">
    <source>
        <dbReference type="ARBA" id="ARBA00022801"/>
    </source>
</evidence>